<dbReference type="Proteomes" id="UP000824108">
    <property type="component" value="Unassembled WGS sequence"/>
</dbReference>
<reference evidence="3" key="2">
    <citation type="submission" date="2021-04" db="EMBL/GenBank/DDBJ databases">
        <authorList>
            <person name="Gilroy R."/>
        </authorList>
    </citation>
    <scope>NUCLEOTIDE SEQUENCE</scope>
    <source>
        <strain evidence="3">CHK118-2852</strain>
    </source>
</reference>
<dbReference type="Pfam" id="PF16249">
    <property type="entry name" value="DUF4906"/>
    <property type="match status" value="1"/>
</dbReference>
<name>A0A9D2GWJ8_9BACE</name>
<gene>
    <name evidence="3" type="ORF">H9807_04275</name>
</gene>
<sequence length="598" mass="67038">MKKIFGYVACLLTGTLVLSACQSDALDNIPSEDNGDMVYFGMNLPEAEDIVVTRAEASKIEKEIHTVHILAFDNGGSCFYNEEVYNDSEASYAPTSVLAIPKQSGENYTNCTIYAITNVGTDEGVAQGSYDFTEVATLDELKATYGYRLLQENGSGGLTQRSCIPMTGHVTIDMTRSTSIGNPHKIELERVLARVTFSVSVMNPDLEFYFNNWTVGSLPRYSYVIPQESDMTSKPEGVDYAPYFPSNETEESLTTYGVGQWIQPGATDNKTYGFYMYENRRGRRLQSPNPDNLYGDVGDYAEDIKNKTDGSGTDPKFKTLYAPDNASFIILTGVIRDKNTQNVNSFAYKIALGADNATNYDIERNHNYVYNIKINGLTYDDITVDAFDSRVHKAYALQISAPYSQQMDAHYDKRYLDILASPGDLELQFYPTQADAEAGTNAIINKDWIVLSEMDTYNIDIDSEESTSKNYTFKDVEHKEYFIYTQENLTPEARSVVLRVKHTPTPESSEVVNNPVVRYYTYTQAGVIEVNGVYVESYEEYGMNLDPYSPEQAVQGLQWGWSGVSDFTPKTETSDKTYDLTSTIDGIGNTEKLLKYEL</sequence>
<feature type="domain" description="DUF4906" evidence="2">
    <location>
        <begin position="321"/>
        <end position="372"/>
    </location>
</feature>
<evidence type="ECO:0000313" key="4">
    <source>
        <dbReference type="Proteomes" id="UP000824108"/>
    </source>
</evidence>
<reference evidence="3" key="1">
    <citation type="journal article" date="2021" name="PeerJ">
        <title>Extensive microbial diversity within the chicken gut microbiome revealed by metagenomics and culture.</title>
        <authorList>
            <person name="Gilroy R."/>
            <person name="Ravi A."/>
            <person name="Getino M."/>
            <person name="Pursley I."/>
            <person name="Horton D.L."/>
            <person name="Alikhan N.F."/>
            <person name="Baker D."/>
            <person name="Gharbi K."/>
            <person name="Hall N."/>
            <person name="Watson M."/>
            <person name="Adriaenssens E.M."/>
            <person name="Foster-Nyarko E."/>
            <person name="Jarju S."/>
            <person name="Secka A."/>
            <person name="Antonio M."/>
            <person name="Oren A."/>
            <person name="Chaudhuri R.R."/>
            <person name="La Ragione R."/>
            <person name="Hildebrand F."/>
            <person name="Pallen M.J."/>
        </authorList>
    </citation>
    <scope>NUCLEOTIDE SEQUENCE</scope>
    <source>
        <strain evidence="3">CHK118-2852</strain>
    </source>
</reference>
<organism evidence="3 4">
    <name type="scientific">Candidatus Bacteroides merdavium</name>
    <dbReference type="NCBI Taxonomy" id="2838472"/>
    <lineage>
        <taxon>Bacteria</taxon>
        <taxon>Pseudomonadati</taxon>
        <taxon>Bacteroidota</taxon>
        <taxon>Bacteroidia</taxon>
        <taxon>Bacteroidales</taxon>
        <taxon>Bacteroidaceae</taxon>
        <taxon>Bacteroides</taxon>
    </lineage>
</organism>
<accession>A0A9D2GWJ8</accession>
<evidence type="ECO:0000256" key="1">
    <source>
        <dbReference type="SAM" id="SignalP"/>
    </source>
</evidence>
<feature type="signal peptide" evidence="1">
    <location>
        <begin position="1"/>
        <end position="25"/>
    </location>
</feature>
<evidence type="ECO:0000259" key="2">
    <source>
        <dbReference type="Pfam" id="PF16249"/>
    </source>
</evidence>
<dbReference type="AlphaFoldDB" id="A0A9D2GWJ8"/>
<dbReference type="Gene3D" id="2.60.40.2580">
    <property type="match status" value="1"/>
</dbReference>
<feature type="chain" id="PRO_5039086749" evidence="1">
    <location>
        <begin position="26"/>
        <end position="598"/>
    </location>
</feature>
<comment type="caution">
    <text evidence="3">The sequence shown here is derived from an EMBL/GenBank/DDBJ whole genome shotgun (WGS) entry which is preliminary data.</text>
</comment>
<dbReference type="PROSITE" id="PS51257">
    <property type="entry name" value="PROKAR_LIPOPROTEIN"/>
    <property type="match status" value="1"/>
</dbReference>
<proteinExistence type="predicted"/>
<dbReference type="InterPro" id="IPR032594">
    <property type="entry name" value="DUF4906"/>
</dbReference>
<keyword evidence="1" id="KW-0732">Signal</keyword>
<dbReference type="EMBL" id="DXAV01000036">
    <property type="protein sequence ID" value="HIZ91317.1"/>
    <property type="molecule type" value="Genomic_DNA"/>
</dbReference>
<evidence type="ECO:0000313" key="3">
    <source>
        <dbReference type="EMBL" id="HIZ91317.1"/>
    </source>
</evidence>
<protein>
    <submittedName>
        <fullName evidence="3">DUF4906 domain-containing protein</fullName>
    </submittedName>
</protein>